<keyword evidence="4" id="KW-1185">Reference proteome</keyword>
<evidence type="ECO:0000313" key="3">
    <source>
        <dbReference type="EMBL" id="NKQ56964.1"/>
    </source>
</evidence>
<reference evidence="3 4" key="1">
    <citation type="submission" date="2020-04" db="EMBL/GenBank/DDBJ databases">
        <title>Novel species.</title>
        <authorList>
            <person name="Teo W.F.A."/>
            <person name="Lipun K."/>
            <person name="Srisuk N."/>
            <person name="Duangmal K."/>
        </authorList>
    </citation>
    <scope>NUCLEOTIDE SEQUENCE [LARGE SCALE GENOMIC DNA]</scope>
    <source>
        <strain evidence="3 4">K13G38</strain>
    </source>
</reference>
<accession>A0ABX1JDM2</accession>
<name>A0ABX1JDM2_9PSEU</name>
<dbReference type="PANTHER" id="PTHR43149">
    <property type="entry name" value="ENOYL-COA HYDRATASE"/>
    <property type="match status" value="1"/>
</dbReference>
<dbReference type="Gene3D" id="3.90.226.10">
    <property type="entry name" value="2-enoyl-CoA Hydratase, Chain A, domain 1"/>
    <property type="match status" value="1"/>
</dbReference>
<dbReference type="InterPro" id="IPR018376">
    <property type="entry name" value="Enoyl-CoA_hyd/isom_CS"/>
</dbReference>
<comment type="caution">
    <text evidence="3">The sequence shown here is derived from an EMBL/GenBank/DDBJ whole genome shotgun (WGS) entry which is preliminary data.</text>
</comment>
<organism evidence="3 4">
    <name type="scientific">Amycolatopsis acididurans</name>
    <dbReference type="NCBI Taxonomy" id="2724524"/>
    <lineage>
        <taxon>Bacteria</taxon>
        <taxon>Bacillati</taxon>
        <taxon>Actinomycetota</taxon>
        <taxon>Actinomycetes</taxon>
        <taxon>Pseudonocardiales</taxon>
        <taxon>Pseudonocardiaceae</taxon>
        <taxon>Amycolatopsis</taxon>
    </lineage>
</organism>
<dbReference type="RefSeq" id="WP_168519990.1">
    <property type="nucleotide sequence ID" value="NZ_JAAXLS010000029.1"/>
</dbReference>
<dbReference type="SUPFAM" id="SSF52096">
    <property type="entry name" value="ClpP/crotonase"/>
    <property type="match status" value="1"/>
</dbReference>
<dbReference type="Proteomes" id="UP000715441">
    <property type="component" value="Unassembled WGS sequence"/>
</dbReference>
<gene>
    <name evidence="3" type="ORF">HFP15_29260</name>
</gene>
<dbReference type="InterPro" id="IPR045002">
    <property type="entry name" value="Ech1-like"/>
</dbReference>
<dbReference type="PROSITE" id="PS00166">
    <property type="entry name" value="ENOYL_COA_HYDRATASE"/>
    <property type="match status" value="1"/>
</dbReference>
<protein>
    <submittedName>
        <fullName evidence="3">Enoyl-CoA hydratase/isomerase family protein</fullName>
    </submittedName>
</protein>
<dbReference type="InterPro" id="IPR029045">
    <property type="entry name" value="ClpP/crotonase-like_dom_sf"/>
</dbReference>
<evidence type="ECO:0000256" key="1">
    <source>
        <dbReference type="ARBA" id="ARBA00005254"/>
    </source>
</evidence>
<evidence type="ECO:0000313" key="4">
    <source>
        <dbReference type="Proteomes" id="UP000715441"/>
    </source>
</evidence>
<evidence type="ECO:0000256" key="2">
    <source>
        <dbReference type="RuleBase" id="RU003707"/>
    </source>
</evidence>
<proteinExistence type="inferred from homology"/>
<dbReference type="CDD" id="cd06558">
    <property type="entry name" value="crotonase-like"/>
    <property type="match status" value="1"/>
</dbReference>
<dbReference type="Pfam" id="PF00378">
    <property type="entry name" value="ECH_1"/>
    <property type="match status" value="1"/>
</dbReference>
<dbReference type="PANTHER" id="PTHR43149:SF1">
    <property type="entry name" value="DELTA(3,5)-DELTA(2,4)-DIENOYL-COA ISOMERASE, MITOCHONDRIAL"/>
    <property type="match status" value="1"/>
</dbReference>
<sequence>MTLRIERHDAVARIVLSRPERHNAQNPDMWRNLRAAGAGLAGDESVRVVVLAGDGPSFSSGLDLGELAPDGFLGRMPGLSAEEAMAAIRAAQEAFTWIESAPFPVIAAVHGNALGAGFQLALACDFRIVTEDARLALAEMPRGLVPDLGATSTLPRLIGMERALELILTGRRIDGAEAVRLGLALRCVPAENLEEESMNYARSLAKAPRAALAHAKAATYEPDGARSLRIAAAGQVECVRALLPERG</sequence>
<comment type="similarity">
    <text evidence="1 2">Belongs to the enoyl-CoA hydratase/isomerase family.</text>
</comment>
<dbReference type="InterPro" id="IPR001753">
    <property type="entry name" value="Enoyl-CoA_hydra/iso"/>
</dbReference>
<dbReference type="EMBL" id="JAAXLS010000029">
    <property type="protein sequence ID" value="NKQ56964.1"/>
    <property type="molecule type" value="Genomic_DNA"/>
</dbReference>